<dbReference type="EMBL" id="JBHSLI010000002">
    <property type="protein sequence ID" value="MFC5292695.1"/>
    <property type="molecule type" value="Genomic_DNA"/>
</dbReference>
<comment type="caution">
    <text evidence="1">The sequence shown here is derived from an EMBL/GenBank/DDBJ whole genome shotgun (WGS) entry which is preliminary data.</text>
</comment>
<organism evidence="1 2">
    <name type="scientific">Bosea minatitlanensis</name>
    <dbReference type="NCBI Taxonomy" id="128782"/>
    <lineage>
        <taxon>Bacteria</taxon>
        <taxon>Pseudomonadati</taxon>
        <taxon>Pseudomonadota</taxon>
        <taxon>Alphaproteobacteria</taxon>
        <taxon>Hyphomicrobiales</taxon>
        <taxon>Boseaceae</taxon>
        <taxon>Bosea</taxon>
    </lineage>
</organism>
<proteinExistence type="predicted"/>
<reference evidence="2" key="1">
    <citation type="journal article" date="2019" name="Int. J. Syst. Evol. Microbiol.">
        <title>The Global Catalogue of Microorganisms (GCM) 10K type strain sequencing project: providing services to taxonomists for standard genome sequencing and annotation.</title>
        <authorList>
            <consortium name="The Broad Institute Genomics Platform"/>
            <consortium name="The Broad Institute Genome Sequencing Center for Infectious Disease"/>
            <person name="Wu L."/>
            <person name="Ma J."/>
        </authorList>
    </citation>
    <scope>NUCLEOTIDE SEQUENCE [LARGE SCALE GENOMIC DNA]</scope>
    <source>
        <strain evidence="2">CGMCC 1.15643</strain>
    </source>
</reference>
<accession>A0ABW0F2S2</accession>
<evidence type="ECO:0000313" key="1">
    <source>
        <dbReference type="EMBL" id="MFC5292695.1"/>
    </source>
</evidence>
<dbReference type="RefSeq" id="WP_260347965.1">
    <property type="nucleotide sequence ID" value="NZ_JAOAOS010000002.1"/>
</dbReference>
<evidence type="ECO:0000313" key="2">
    <source>
        <dbReference type="Proteomes" id="UP001595976"/>
    </source>
</evidence>
<name>A0ABW0F2S2_9HYPH</name>
<protein>
    <submittedName>
        <fullName evidence="1">Uncharacterized protein</fullName>
    </submittedName>
</protein>
<keyword evidence="2" id="KW-1185">Reference proteome</keyword>
<gene>
    <name evidence="1" type="ORF">ACFPK2_06805</name>
</gene>
<sequence length="80" mass="8394">MSVDLPNYSGEKFVSLFVTEHGETSEGIVPPPQGVPATLFSVRARTTDGPAYVLTDHGTRHDADAAAKLLSGLTGLPVET</sequence>
<dbReference type="Proteomes" id="UP001595976">
    <property type="component" value="Unassembled WGS sequence"/>
</dbReference>